<feature type="domain" description="Potassium channel" evidence="2">
    <location>
        <begin position="97"/>
        <end position="154"/>
    </location>
</feature>
<sequence>MTYLLILAGIAVLVVVTLDQMATILATGRTSGSLVPRLTSVVWRAALGLHHRWPSHRRLSVVGIAMLVAAPALWATGLWVGWSLIAASDGEAVVEAETGASASLAARVYFAGFNLFTLGLGDVRPGSDGWRLVAVLASFMGLAMITLGVSYLVPVVSAATERRHLARALRQLGRTPEEMLAHEELLVDELVAARSTMALVTEQHLTHPVLRYYHAVEESLSLAVRTVATWEALEVLAERRRSEGQPPDPRLDLVLRAVAELGRAMAEDEDLPDRDLRAALLASDGHGPPS</sequence>
<dbReference type="EMBL" id="CP116942">
    <property type="protein sequence ID" value="WCO68217.1"/>
    <property type="molecule type" value="Genomic_DNA"/>
</dbReference>
<evidence type="ECO:0000259" key="2">
    <source>
        <dbReference type="Pfam" id="PF07885"/>
    </source>
</evidence>
<name>A0AAE9Y7Y3_9ACTN</name>
<dbReference type="InterPro" id="IPR013099">
    <property type="entry name" value="K_chnl_dom"/>
</dbReference>
<keyword evidence="1" id="KW-1133">Transmembrane helix</keyword>
<keyword evidence="3" id="KW-0406">Ion transport</keyword>
<dbReference type="RefSeq" id="WP_272737734.1">
    <property type="nucleotide sequence ID" value="NZ_CP116942.1"/>
</dbReference>
<dbReference type="KEGG" id="ima:PO878_05690"/>
<feature type="transmembrane region" description="Helical" evidence="1">
    <location>
        <begin position="132"/>
        <end position="153"/>
    </location>
</feature>
<feature type="transmembrane region" description="Helical" evidence="1">
    <location>
        <begin position="102"/>
        <end position="120"/>
    </location>
</feature>
<gene>
    <name evidence="3" type="ORF">PO878_05690</name>
</gene>
<dbReference type="SUPFAM" id="SSF81324">
    <property type="entry name" value="Voltage-gated potassium channels"/>
    <property type="match status" value="1"/>
</dbReference>
<dbReference type="Proteomes" id="UP001216390">
    <property type="component" value="Chromosome"/>
</dbReference>
<organism evidence="3 4">
    <name type="scientific">Iamia majanohamensis</name>
    <dbReference type="NCBI Taxonomy" id="467976"/>
    <lineage>
        <taxon>Bacteria</taxon>
        <taxon>Bacillati</taxon>
        <taxon>Actinomycetota</taxon>
        <taxon>Acidimicrobiia</taxon>
        <taxon>Acidimicrobiales</taxon>
        <taxon>Iamiaceae</taxon>
        <taxon>Iamia</taxon>
    </lineage>
</organism>
<keyword evidence="3" id="KW-0407">Ion channel</keyword>
<keyword evidence="1" id="KW-0812">Transmembrane</keyword>
<evidence type="ECO:0000313" key="3">
    <source>
        <dbReference type="EMBL" id="WCO68217.1"/>
    </source>
</evidence>
<feature type="transmembrane region" description="Helical" evidence="1">
    <location>
        <begin position="6"/>
        <end position="27"/>
    </location>
</feature>
<dbReference type="GO" id="GO:0034220">
    <property type="term" value="P:monoatomic ion transmembrane transport"/>
    <property type="evidence" value="ECO:0007669"/>
    <property type="project" value="UniProtKB-KW"/>
</dbReference>
<evidence type="ECO:0000313" key="4">
    <source>
        <dbReference type="Proteomes" id="UP001216390"/>
    </source>
</evidence>
<dbReference type="Gene3D" id="1.10.287.70">
    <property type="match status" value="1"/>
</dbReference>
<protein>
    <submittedName>
        <fullName evidence="3">Potassium channel family protein</fullName>
    </submittedName>
</protein>
<dbReference type="Pfam" id="PF07885">
    <property type="entry name" value="Ion_trans_2"/>
    <property type="match status" value="1"/>
</dbReference>
<evidence type="ECO:0000256" key="1">
    <source>
        <dbReference type="SAM" id="Phobius"/>
    </source>
</evidence>
<proteinExistence type="predicted"/>
<feature type="transmembrane region" description="Helical" evidence="1">
    <location>
        <begin position="59"/>
        <end position="82"/>
    </location>
</feature>
<keyword evidence="1" id="KW-0472">Membrane</keyword>
<keyword evidence="4" id="KW-1185">Reference proteome</keyword>
<keyword evidence="3" id="KW-0813">Transport</keyword>
<reference evidence="3" key="1">
    <citation type="submission" date="2023-01" db="EMBL/GenBank/DDBJ databases">
        <title>The diversity of Class Acidimicrobiia in South China Sea sediment environments and the proposal of Iamia marina sp. nov., a novel species of the genus Iamia.</title>
        <authorList>
            <person name="He Y."/>
            <person name="Tian X."/>
        </authorList>
    </citation>
    <scope>NUCLEOTIDE SEQUENCE</scope>
    <source>
        <strain evidence="3">DSM 19957</strain>
    </source>
</reference>
<dbReference type="AlphaFoldDB" id="A0AAE9Y7Y3"/>
<accession>A0AAE9Y7Y3</accession>